<evidence type="ECO:0000313" key="3">
    <source>
        <dbReference type="EMBL" id="CAG8530436.1"/>
    </source>
</evidence>
<dbReference type="SMART" id="SM00398">
    <property type="entry name" value="HMG"/>
    <property type="match status" value="1"/>
</dbReference>
<dbReference type="Pfam" id="PF00505">
    <property type="entry name" value="HMG_box"/>
    <property type="match status" value="1"/>
</dbReference>
<organism evidence="3 4">
    <name type="scientific">Diversispora eburnea</name>
    <dbReference type="NCBI Taxonomy" id="1213867"/>
    <lineage>
        <taxon>Eukaryota</taxon>
        <taxon>Fungi</taxon>
        <taxon>Fungi incertae sedis</taxon>
        <taxon>Mucoromycota</taxon>
        <taxon>Glomeromycotina</taxon>
        <taxon>Glomeromycetes</taxon>
        <taxon>Diversisporales</taxon>
        <taxon>Diversisporaceae</taxon>
        <taxon>Diversispora</taxon>
    </lineage>
</organism>
<evidence type="ECO:0000259" key="2">
    <source>
        <dbReference type="PROSITE" id="PS50118"/>
    </source>
</evidence>
<gene>
    <name evidence="3" type="ORF">DEBURN_LOCUS6112</name>
</gene>
<keyword evidence="1" id="KW-0539">Nucleus</keyword>
<dbReference type="PROSITE" id="PS50118">
    <property type="entry name" value="HMG_BOX_2"/>
    <property type="match status" value="1"/>
</dbReference>
<feature type="DNA-binding region" description="HMG box" evidence="1">
    <location>
        <begin position="29"/>
        <end position="95"/>
    </location>
</feature>
<name>A0A9N9FER0_9GLOM</name>
<dbReference type="Proteomes" id="UP000789706">
    <property type="component" value="Unassembled WGS sequence"/>
</dbReference>
<evidence type="ECO:0000313" key="4">
    <source>
        <dbReference type="Proteomes" id="UP000789706"/>
    </source>
</evidence>
<keyword evidence="4" id="KW-1185">Reference proteome</keyword>
<dbReference type="OrthoDB" id="6247875at2759"/>
<sequence length="136" mass="16231">MSSLINLQVPFPPSTNADEIVELHLEKGVNQTMNAFMIYRKEFNRIVTNYNLELKDISKYAGISWKNETEDVKDYYRQMAKKVKKIFKEKRPFRFIHNKQESCTKDLMTIDDDEFMKYLPYDLSETYRAIIQSLLV</sequence>
<proteinExistence type="predicted"/>
<dbReference type="GO" id="GO:0003677">
    <property type="term" value="F:DNA binding"/>
    <property type="evidence" value="ECO:0007669"/>
    <property type="project" value="UniProtKB-UniRule"/>
</dbReference>
<dbReference type="AlphaFoldDB" id="A0A9N9FER0"/>
<feature type="domain" description="HMG box" evidence="2">
    <location>
        <begin position="29"/>
        <end position="95"/>
    </location>
</feature>
<dbReference type="Gene3D" id="1.10.30.10">
    <property type="entry name" value="High mobility group box domain"/>
    <property type="match status" value="1"/>
</dbReference>
<dbReference type="InterPro" id="IPR036910">
    <property type="entry name" value="HMG_box_dom_sf"/>
</dbReference>
<keyword evidence="1" id="KW-0238">DNA-binding</keyword>
<dbReference type="SUPFAM" id="SSF47095">
    <property type="entry name" value="HMG-box"/>
    <property type="match status" value="1"/>
</dbReference>
<evidence type="ECO:0000256" key="1">
    <source>
        <dbReference type="PROSITE-ProRule" id="PRU00267"/>
    </source>
</evidence>
<comment type="caution">
    <text evidence="3">The sequence shown here is derived from an EMBL/GenBank/DDBJ whole genome shotgun (WGS) entry which is preliminary data.</text>
</comment>
<dbReference type="EMBL" id="CAJVPK010000598">
    <property type="protein sequence ID" value="CAG8530436.1"/>
    <property type="molecule type" value="Genomic_DNA"/>
</dbReference>
<dbReference type="GO" id="GO:0005634">
    <property type="term" value="C:nucleus"/>
    <property type="evidence" value="ECO:0007669"/>
    <property type="project" value="UniProtKB-UniRule"/>
</dbReference>
<reference evidence="3" key="1">
    <citation type="submission" date="2021-06" db="EMBL/GenBank/DDBJ databases">
        <authorList>
            <person name="Kallberg Y."/>
            <person name="Tangrot J."/>
            <person name="Rosling A."/>
        </authorList>
    </citation>
    <scope>NUCLEOTIDE SEQUENCE</scope>
    <source>
        <strain evidence="3">AZ414A</strain>
    </source>
</reference>
<dbReference type="InterPro" id="IPR009071">
    <property type="entry name" value="HMG_box_dom"/>
</dbReference>
<accession>A0A9N9FER0</accession>
<protein>
    <submittedName>
        <fullName evidence="3">10573_t:CDS:1</fullName>
    </submittedName>
</protein>